<protein>
    <recommendedName>
        <fullName evidence="1">Fibronectin type-III domain-containing protein</fullName>
    </recommendedName>
</protein>
<dbReference type="InterPro" id="IPR011044">
    <property type="entry name" value="Quino_amine_DH_bsu"/>
</dbReference>
<gene>
    <name evidence="2" type="ORF">A2310_07865</name>
</gene>
<dbReference type="SUPFAM" id="SSF81296">
    <property type="entry name" value="E set domains"/>
    <property type="match status" value="1"/>
</dbReference>
<dbReference type="EMBL" id="MEUB01000027">
    <property type="protein sequence ID" value="OGC22658.1"/>
    <property type="molecule type" value="Genomic_DNA"/>
</dbReference>
<evidence type="ECO:0000313" key="2">
    <source>
        <dbReference type="EMBL" id="OGC22658.1"/>
    </source>
</evidence>
<proteinExistence type="predicted"/>
<comment type="caution">
    <text evidence="2">The sequence shown here is derived from an EMBL/GenBank/DDBJ whole genome shotgun (WGS) entry which is preliminary data.</text>
</comment>
<dbReference type="Gene3D" id="2.60.40.10">
    <property type="entry name" value="Immunoglobulins"/>
    <property type="match status" value="10"/>
</dbReference>
<dbReference type="InterPro" id="IPR001680">
    <property type="entry name" value="WD40_rpt"/>
</dbReference>
<dbReference type="GO" id="GO:0008810">
    <property type="term" value="F:cellulase activity"/>
    <property type="evidence" value="ECO:0007669"/>
    <property type="project" value="InterPro"/>
</dbReference>
<dbReference type="InterPro" id="IPR036116">
    <property type="entry name" value="FN3_sf"/>
</dbReference>
<sequence length="3019" mass="321244">MGVERMKLKRIFISLILLMMVAIPSFAKIVFPVNSVVSSANKLYVPNVPVHEVKVYNNPQDITTATPLYTIISDGSIQGLALSPGGGTLYIASLSGTIKAYNSSNGSLLGSVGSFGVMHEMAVAPDGKRLYVVDEENKSIRVINTSDPSNLSLLQTISINVANLYGITVSPDGTWLVVTRSVDNGRAYIYKIKKDINGNITGYTAATTIADANLDYPRHVLFSADSQKLFVRVNNFSSSYDVLVFNVYQGQGFAYSGGIVLNASNPQDPINPTGEAMAISINGQYLYLTHYKDSSGGSSHVQGYRISTVDSKGDPRTDWTSTAGLDDKFLDVNYSIDGAANAPDGSKIWFTNSESGFFTASPWTGFANESGVTTPIPLAPEIISPSTADTLTSYNGQNNSGNISYRAQLNDEYAFNDHYYQIDTQEVVNGAPNGDWRTLNGFTLQRLYPITNLVPGHTYMIRVRTFGILADNGDGTYAGVWSPYTYSPQFTMANPMISSIQTNDGNPQVITGGYIGDAISIVGNGFDSLNLATQTADTGNYKITFYNDNYGSGVIPQANISNWSSTKVNIQIPSKFKDGTPFIPDANWKIAVTAYGIESNKFNFKVSPSIGWKDPDSGYVGSTVQIGVNGIGNGNEEGDRYVQFTGSSGYVTANDKDIAWDYVNSKVSCKVPTLAMTGPVQVVINDLPSNPAGDDVNFTVLPAPQPTYTAASVWNSSLDTNNNDYAEITEFVQQNWAYIYDTVAIEGDGFGSEKGTIKLGNLEIQSNFIDWSTDGKRVTFPVTNEAIMGNPGITLTNAYGKSVAIPFDIHPTIYSITPVSGLPHTKISISGVGFNDPTLNNSVDFLIDGKVAASTSAVLSNGVITTTVPDLLLNVYNVRIISDDYDEVYSNDDQTFAVVNPKITGFAVDTDTSAIGESWKDLGAKDSVVVSDSIKIKGSGFGSPTPGAADSTSYNVTINGVMIRDDRDTSLSGLQIYGWSDNSITLGIPHKAGASYMKSGSNKVVVTASGITASANINIRPNIERFSPDTAKVHKGSSVILVGTALESITSSQVVHFGDTLISNGVIARTGETPADVDGSEVSETLTFTVPAVAPSVYAVSVEGDGVFSNKIDFTAVTPSVTQIEVTDNDLLTTPLYFSSTDNAYGYVYSSLKITGESFGEEGIVKLGNITLVPNQNVWWNANKNEISVAVPRNIGTSYVDSGDKLSITNAYGETINVLFTVRPKISSLSKYAAAVGTSFDIKGYALGDAGDGDVVNFINDTFGNESLDVVVTSRDIDNDIITVILDKDVFSSKTGLYDIEVMRNSQTSNSEGFNVLAEAVPTITSFWVDTNSDPNVESWKDVSSTGGVVVYDTVKIQGGNFELVADGSRSTDTNNVTIDGLRFPDVKGDPFNPSDPGNQGYQVYSWTDGEIVLGIPRSVTTNEAVKYINAGVHEIKVTANGKVSNSADLTIKPTINYVNPQYGYQGITTVSISGEALVGVDAGSITKLYFGGINLGTVTVKRGVGDSMDGRGAKDSISVKLPSSIPVGYYYISAEVGTLVSVSKKDENLFNVLPIPVPTISSIQVKDDTWDNKYVVQSLDSAYGYVYSTISLEGDGFDISSGSSIVFKLSNGETVDLPSDYIYGWENKHIEFGIPRVITIQPQEGPSQVFYITPGQTTIELINRFGNKADLSLEIRPKIYGVSKKSVKTGDTIDVSGVAFGDPTNTVDVTFWDSTGEKVGIVEMSNGFIRTADIGDVSGNDTVKDVVVPDLGVSGAYTIKVSAYDDAPPYSNGKDVTFTSAGGSQALSITKVEVKKDANSGYVESNNGFIGYTVKMIGTGFEGNFDNQGKVKIDGIDMPVYSWNEQGQNTDGSLYYFIEFGLARSVTVDAIPVYTTAGLKNIEIVNSVSKTSVTAPFTIKPEIKNISPTNGYAGSKASIYGTGFGNVKDEVNVIFYDGITSVSTTGAVINRTVDDPANNYYGYDQVETIIPASLFAGLYTVVVETNEAQSNDDKTFTVNAAPGAQTPVVTKVEIRKDETSAYVATTEGYIGYTVKMSGTGFEGAYDNQGKVKIDGVEMPIYSWNEPTGNGDGTYYIAFGLARSVAVDPTTVYTTAGLKDVEITNNVSKTSATVPFTIKPEITSSISPTNGYAGSKIKIYGTGFGATNDTVTIVLNDGTTSVTTTGVVTRINDDPATSYNGYDQAGGTVPASLLAGVYTVVVETNEAQSNDKTFTVNERPVGQLPIIKGIKVRHGDETASWTSDKWANVYDGVSIEGTGFGNVPNVADRTGYSVTLGGLTVRDEGGEGLQIWSWSDTNITFGIPRKVGADFVKGGASEIIVATPVGLSASGSIDITPKIYGVKPNIGLAGDIIAINGTAFEGHNSSIVKIGGVTASAVLNHETGDAPDGINGNDVYTATVPASLIIAGDYTVAVEVDGLINRESFIFTVKQQNAPDITQITPNAATNEADISVVITGKNFQNGITIVLAKTGLANIVGVVTYKSATELDVSLPITGREVGKWDVVATNPDTRISVKEKGFTILDGNDPNNETAQIIDDFEGIAVKPSAYSAFESGGSITFSLSAAQVKDGTQAGSVTYPAEDSYRGYNGYLTVPQDISKFNSMAIWVNGDGSSGNVILQITNGSGSTTKNFAAVDAAGNQRVTIPLSVTGWQKYSISLSQFVQIGSDGKPVAGGAILNKSAITNYQLVFKGTEGTTDTVYIDFIAAEGYIAPVEVSPEIPRNLKAAKSGGDVALTWQAPSGGEPTTGYQVYYGNNASSITTKLGGIVSVGTYTATHTGAVSDTNNYYYIVKAVSGVIESGASNVAYAIKLNLTYNADKDNRNWISIPYLNSYLTIKDIVLDINGDSGNGNPKGSPATKITRLNAATQLYESYTYNPTLSTWIGSATTPVEIGEGFEIIISSNTKYVVVGGDDPTHLVDLTYNTDKDNRNWISIPYLNSYSTIKDMVLDTNGDSGNGNPKGSPATKITRLNAATQLYESYTYNPTLSTWIGSATTPVEIGEGFELIINGDVSSWKPSTQN</sequence>
<dbReference type="InterPro" id="IPR014756">
    <property type="entry name" value="Ig_E-set"/>
</dbReference>
<dbReference type="GO" id="GO:0030245">
    <property type="term" value="P:cellulose catabolic process"/>
    <property type="evidence" value="ECO:0007669"/>
    <property type="project" value="InterPro"/>
</dbReference>
<dbReference type="InterPro" id="IPR005087">
    <property type="entry name" value="CBM11"/>
</dbReference>
<dbReference type="Gene3D" id="2.130.10.10">
    <property type="entry name" value="YVTN repeat-like/Quinoprotein amine dehydrogenase"/>
    <property type="match status" value="1"/>
</dbReference>
<dbReference type="Pfam" id="PF01833">
    <property type="entry name" value="TIG"/>
    <property type="match status" value="2"/>
</dbReference>
<organism evidence="2 3">
    <name type="scientific">candidate division WOR-1 bacterium RIFOXYB2_FULL_37_13</name>
    <dbReference type="NCBI Taxonomy" id="1802579"/>
    <lineage>
        <taxon>Bacteria</taxon>
        <taxon>Bacillati</taxon>
        <taxon>Saganbacteria</taxon>
    </lineage>
</organism>
<dbReference type="SUPFAM" id="SSF49785">
    <property type="entry name" value="Galactose-binding domain-like"/>
    <property type="match status" value="1"/>
</dbReference>
<dbReference type="InterPro" id="IPR003961">
    <property type="entry name" value="FN3_dom"/>
</dbReference>
<dbReference type="SMART" id="SM00060">
    <property type="entry name" value="FN3"/>
    <property type="match status" value="2"/>
</dbReference>
<dbReference type="InterPro" id="IPR015943">
    <property type="entry name" value="WD40/YVTN_repeat-like_dom_sf"/>
</dbReference>
<evidence type="ECO:0000259" key="1">
    <source>
        <dbReference type="SMART" id="SM00060"/>
    </source>
</evidence>
<feature type="domain" description="Fibronectin type-III" evidence="1">
    <location>
        <begin position="2717"/>
        <end position="2799"/>
    </location>
</feature>
<dbReference type="SUPFAM" id="SSF50969">
    <property type="entry name" value="YVTN repeat-like/Quinoprotein amine dehydrogenase"/>
    <property type="match status" value="1"/>
</dbReference>
<dbReference type="InterPro" id="IPR013783">
    <property type="entry name" value="Ig-like_fold"/>
</dbReference>
<dbReference type="Pfam" id="PF03425">
    <property type="entry name" value="CBM_11"/>
    <property type="match status" value="1"/>
</dbReference>
<dbReference type="SMART" id="SM00320">
    <property type="entry name" value="WD40"/>
    <property type="match status" value="2"/>
</dbReference>
<evidence type="ECO:0000313" key="3">
    <source>
        <dbReference type="Proteomes" id="UP000178417"/>
    </source>
</evidence>
<dbReference type="Proteomes" id="UP000178417">
    <property type="component" value="Unassembled WGS sequence"/>
</dbReference>
<dbReference type="STRING" id="1802579.A2310_07865"/>
<dbReference type="InterPro" id="IPR008979">
    <property type="entry name" value="Galactose-bd-like_sf"/>
</dbReference>
<dbReference type="SUPFAM" id="SSF49265">
    <property type="entry name" value="Fibronectin type III"/>
    <property type="match status" value="1"/>
</dbReference>
<feature type="domain" description="Fibronectin type-III" evidence="1">
    <location>
        <begin position="385"/>
        <end position="473"/>
    </location>
</feature>
<reference evidence="2 3" key="1">
    <citation type="journal article" date="2016" name="Nat. Commun.">
        <title>Thousands of microbial genomes shed light on interconnected biogeochemical processes in an aquifer system.</title>
        <authorList>
            <person name="Anantharaman K."/>
            <person name="Brown C.T."/>
            <person name="Hug L.A."/>
            <person name="Sharon I."/>
            <person name="Castelle C.J."/>
            <person name="Probst A.J."/>
            <person name="Thomas B.C."/>
            <person name="Singh A."/>
            <person name="Wilkins M.J."/>
            <person name="Karaoz U."/>
            <person name="Brodie E.L."/>
            <person name="Williams K.H."/>
            <person name="Hubbard S.S."/>
            <person name="Banfield J.F."/>
        </authorList>
    </citation>
    <scope>NUCLEOTIDE SEQUENCE [LARGE SCALE GENOMIC DNA]</scope>
</reference>
<dbReference type="Gene3D" id="2.60.120.430">
    <property type="entry name" value="Galactose-binding lectin"/>
    <property type="match status" value="1"/>
</dbReference>
<name>A0A1F4SQD6_UNCSA</name>
<dbReference type="InterPro" id="IPR002909">
    <property type="entry name" value="IPT_dom"/>
</dbReference>
<accession>A0A1F4SQD6</accession>